<evidence type="ECO:0000259" key="1">
    <source>
        <dbReference type="PROSITE" id="PS51750"/>
    </source>
</evidence>
<accession>A0A171PVL3</accession>
<dbReference type="EMBL" id="KJ755191">
    <property type="protein sequence ID" value="AJP09096.1"/>
    <property type="molecule type" value="Genomic_DNA"/>
</dbReference>
<evidence type="ECO:0000313" key="3">
    <source>
        <dbReference type="Proteomes" id="UP000232922"/>
    </source>
</evidence>
<feature type="domain" description="Bro-N" evidence="1">
    <location>
        <begin position="1"/>
        <end position="124"/>
    </location>
</feature>
<reference evidence="3" key="1">
    <citation type="submission" date="2014-04" db="EMBL/GenBank/DDBJ databases">
        <authorList>
            <person name="Wei Y."/>
            <person name="Huang G."/>
            <person name="Cheng X."/>
        </authorList>
    </citation>
    <scope>NUCLEOTIDE SEQUENCE [LARGE SCALE GENOMIC DNA]</scope>
</reference>
<dbReference type="PANTHER" id="PTHR36180:SF2">
    <property type="entry name" value="BRO FAMILY PROTEIN"/>
    <property type="match status" value="1"/>
</dbReference>
<protein>
    <submittedName>
        <fullName evidence="2">Bro17</fullName>
    </submittedName>
</protein>
<dbReference type="Pfam" id="PF02498">
    <property type="entry name" value="Bro-N"/>
    <property type="match status" value="1"/>
</dbReference>
<organism evidence="2 3">
    <name type="scientific">Heliothis virescens ascovirus 3f</name>
    <dbReference type="NCBI Taxonomy" id="328614"/>
    <lineage>
        <taxon>Viruses</taxon>
        <taxon>Varidnaviria</taxon>
        <taxon>Bamfordvirae</taxon>
        <taxon>Nucleocytoviricota</taxon>
        <taxon>Megaviricetes</taxon>
        <taxon>Pimascovirales</taxon>
        <taxon>Pimascovirales incertae sedis</taxon>
        <taxon>Ascoviridae</taxon>
        <taxon>Ascovirus</taxon>
        <taxon>Ascovirus hvav3a</taxon>
    </lineage>
</organism>
<dbReference type="KEGG" id="vg:41900732"/>
<dbReference type="Proteomes" id="UP000232922">
    <property type="component" value="Genome"/>
</dbReference>
<dbReference type="PROSITE" id="PS51750">
    <property type="entry name" value="BRO_N"/>
    <property type="match status" value="1"/>
</dbReference>
<dbReference type="PANTHER" id="PTHR36180">
    <property type="entry name" value="DNA-BINDING PROTEIN-RELATED-RELATED"/>
    <property type="match status" value="1"/>
</dbReference>
<dbReference type="RefSeq" id="YP_009701596.1">
    <property type="nucleotide sequence ID" value="NC_044938.1"/>
</dbReference>
<proteinExistence type="predicted"/>
<dbReference type="GeneID" id="41900732"/>
<evidence type="ECO:0000313" key="2">
    <source>
        <dbReference type="EMBL" id="AJP09096.1"/>
    </source>
</evidence>
<name>A0A171PVL3_9VIRU</name>
<sequence>MKKTCNIGGVTVEVWIVEVEKDKFMYGGHGIAEFLVYTKPRNALQQHVKPRWKTNWQNIKEALKQGPLVTSRDDAQIPPNWQPNTVFISEAGVYALIFKSTLPAAEDFQSWLFEEVLPQLTKTGKYSIQNDHQPTSTEVAKYDKKWQMRRWKP</sequence>
<dbReference type="InterPro" id="IPR003497">
    <property type="entry name" value="BRO_N_domain"/>
</dbReference>
<dbReference type="SMART" id="SM01040">
    <property type="entry name" value="Bro-N"/>
    <property type="match status" value="1"/>
</dbReference>